<evidence type="ECO:0000313" key="3">
    <source>
        <dbReference type="Proteomes" id="UP001195914"/>
    </source>
</evidence>
<feature type="compositionally biased region" description="Polar residues" evidence="1">
    <location>
        <begin position="1285"/>
        <end position="1305"/>
    </location>
</feature>
<organism evidence="2 3">
    <name type="scientific">Babesia divergens</name>
    <dbReference type="NCBI Taxonomy" id="32595"/>
    <lineage>
        <taxon>Eukaryota</taxon>
        <taxon>Sar</taxon>
        <taxon>Alveolata</taxon>
        <taxon>Apicomplexa</taxon>
        <taxon>Aconoidasida</taxon>
        <taxon>Piroplasmida</taxon>
        <taxon>Babesiidae</taxon>
        <taxon>Babesia</taxon>
    </lineage>
</organism>
<evidence type="ECO:0000256" key="1">
    <source>
        <dbReference type="SAM" id="MobiDB-lite"/>
    </source>
</evidence>
<keyword evidence="3" id="KW-1185">Reference proteome</keyword>
<comment type="caution">
    <text evidence="2">The sequence shown here is derived from an EMBL/GenBank/DDBJ whole genome shotgun (WGS) entry which is preliminary data.</text>
</comment>
<evidence type="ECO:0000313" key="2">
    <source>
        <dbReference type="EMBL" id="KAK1936301.1"/>
    </source>
</evidence>
<feature type="region of interest" description="Disordered" evidence="1">
    <location>
        <begin position="1285"/>
        <end position="1307"/>
    </location>
</feature>
<reference evidence="2" key="2">
    <citation type="submission" date="2021-05" db="EMBL/GenBank/DDBJ databases">
        <authorList>
            <person name="Pain A."/>
        </authorList>
    </citation>
    <scope>NUCLEOTIDE SEQUENCE</scope>
    <source>
        <strain evidence="2">1802A</strain>
    </source>
</reference>
<proteinExistence type="predicted"/>
<protein>
    <recommendedName>
        <fullName evidence="4">Sfi1 spindle body domain-containing protein</fullName>
    </recommendedName>
</protein>
<sequence length="1425" mass="164348">MVSTYHASSRFRKSRSVDKTPTKLQNCMSMPTTTLSNHSDSRHIIDGRLYWYDGVKPSCEGSAHCHRDLQGGPLHRRYSSPGHTQTTPKSAIKYVIRRNAFCKWAKSYHRSVRESVAHEIADLYYTKHHSETAFRALASAVRSRRIKEAKLEGDMFALRILLTRWYQIAVNAEAARCNAVSAAIFHQTSLAIRAFKAFKMEVQRRQDSRHYIYRLVELMEQWLLKRGLTPLRNHAEHARRMGFYAADIAYNHDRNIMNTAIVALNSAYRCHEASRQLEQLSKHAMLRQAWNHIISEHRSLAEKETLVEQAVRRETVVNVLDCWNYATKEKHASQYYDFILKYKSFSVFKRCREDRTHIVPPSPKTSAAEDQMTWKCKGTTTIKLAMSQKRNMIKAVGVVDRALQKCFKRAAMRALLENVKIIAAELLRDQQLTLFFEQSLAKRSFKAWLQYVEMRRSKTNMKLLGDLNYKTFLLSRAFATLWKCYTEKLEVFDAALTQFQNRQRLLHKRMYFAAFASGCNRSRALRVAQGVIENLHESQTRAAVLERFEGLSAQTLLHKLRCIASIANIDVQLSQEGARDILMTFRNIVFRKIHDGRGIFNTFMDRVLSPNIMATVTSPLRNECIVFLYYISGLKTRALELMKELELRPDDNVARLCNSLSQDELNELHSVYAYQLYVVRMEGFPSLNPRPTTTVSQSQSLMPLISNASATHSEGGHATGRSDSSSEDSVRSAKITGRSEALAEQAVPYTAYRTGNLEGIPQWLAALLHKLTLVKLCNSGDASAGSGGTFYRDSTAFDLLCYGLPLWRLILTKFLMKRSASAFRMWKEFTHAKKVRRNKMAELCGSLEGMSKMSVLMKSFKIWLDQAHIVSARRIAETNERCGIFTSILSVLVYRSVSIVFMRLHLRRIMFTHTGIARLQEMRKLTKAVTISCREEDSAAEIYGFRLYALMSKHFVGWRMHTQWNIEVTHKSSEFYRTIFLKKGWNALHNVFLSRRNRIEQLESSLDDGLRMWSIRYNFDAWYKAAKCRKTFATLNKPVHVVLGICFRRWKCHVRNKTRLVGVGETMQSDSDMRIMDHAFKALLEEFAKRRSLRDLSVRVDINHKTYLAQIAIQCWRVVARRRGVLANIHDQIRKYSDTMVQKNLLQTMHKFAALKQKKVIRLKSVVFGSMALYAASVKVTKMLDRRLALTEKDTCREFFSLQRSMKDDSDAYSKMIACKSPVYAALLELSKLKETRMYLGITALHQNVVYNTAIRKVQNLHQGRVLSSYFKSWRRWAAYNVRTSHGAPSTGNKNNADASNSGMSTGEGEELSLVMNVVPSEEEIDRYTLVLACFKHWRNSTIVLPGRNAAALIERFTTRNRQLDGLYLLKLHAMSVLWNRTCETRLGLLVDSMECKLKWSIFHRWKTLARQRMIDLYDDAHQLG</sequence>
<dbReference type="Proteomes" id="UP001195914">
    <property type="component" value="Unassembled WGS sequence"/>
</dbReference>
<feature type="region of interest" description="Disordered" evidence="1">
    <location>
        <begin position="710"/>
        <end position="737"/>
    </location>
</feature>
<name>A0AAD9GDK7_BABDI</name>
<reference evidence="2" key="1">
    <citation type="journal article" date="2014" name="Nucleic Acids Res.">
        <title>The evolutionary dynamics of variant antigen genes in Babesia reveal a history of genomic innovation underlying host-parasite interaction.</title>
        <authorList>
            <person name="Jackson A.P."/>
            <person name="Otto T.D."/>
            <person name="Darby A."/>
            <person name="Ramaprasad A."/>
            <person name="Xia D."/>
            <person name="Echaide I.E."/>
            <person name="Farber M."/>
            <person name="Gahlot S."/>
            <person name="Gamble J."/>
            <person name="Gupta D."/>
            <person name="Gupta Y."/>
            <person name="Jackson L."/>
            <person name="Malandrin L."/>
            <person name="Malas T.B."/>
            <person name="Moussa E."/>
            <person name="Nair M."/>
            <person name="Reid A.J."/>
            <person name="Sanders M."/>
            <person name="Sharma J."/>
            <person name="Tracey A."/>
            <person name="Quail M.A."/>
            <person name="Weir W."/>
            <person name="Wastling J.M."/>
            <person name="Hall N."/>
            <person name="Willadsen P."/>
            <person name="Lingelbach K."/>
            <person name="Shiels B."/>
            <person name="Tait A."/>
            <person name="Berriman M."/>
            <person name="Allred D.R."/>
            <person name="Pain A."/>
        </authorList>
    </citation>
    <scope>NUCLEOTIDE SEQUENCE</scope>
    <source>
        <strain evidence="2">1802A</strain>
    </source>
</reference>
<accession>A0AAD9GDK7</accession>
<evidence type="ECO:0008006" key="4">
    <source>
        <dbReference type="Google" id="ProtNLM"/>
    </source>
</evidence>
<dbReference type="EMBL" id="JAHBMH010000044">
    <property type="protein sequence ID" value="KAK1936301.1"/>
    <property type="molecule type" value="Genomic_DNA"/>
</dbReference>
<feature type="region of interest" description="Disordered" evidence="1">
    <location>
        <begin position="1"/>
        <end position="20"/>
    </location>
</feature>
<gene>
    <name evidence="2" type="ORF">X943_002648</name>
</gene>